<evidence type="ECO:0000313" key="22">
    <source>
        <dbReference type="Ensembl" id="ENSOANP00000047337.1"/>
    </source>
</evidence>
<comment type="similarity">
    <text evidence="3 20">Belongs to the carbohydrate kinase PfkB family.</text>
</comment>
<evidence type="ECO:0000256" key="16">
    <source>
        <dbReference type="ARBA" id="ARBA00056297"/>
    </source>
</evidence>
<dbReference type="Gene3D" id="3.30.1110.10">
    <property type="match status" value="1"/>
</dbReference>
<protein>
    <recommendedName>
        <fullName evidence="17 20">Adenosine kinase</fullName>
        <shortName evidence="20">AK</shortName>
        <ecNumber evidence="5 20">2.7.1.20</ecNumber>
    </recommendedName>
    <alternativeName>
        <fullName evidence="18 20">Adenosine 5'-phosphotransferase</fullName>
    </alternativeName>
</protein>
<comment type="cofactor">
    <cofactor evidence="20">
        <name>Mg(2+)</name>
        <dbReference type="ChEBI" id="CHEBI:18420"/>
    </cofactor>
    <text evidence="20">Binds 3 Mg(2+) ions per subunit.</text>
</comment>
<evidence type="ECO:0000256" key="1">
    <source>
        <dbReference type="ARBA" id="ARBA00004123"/>
    </source>
</evidence>
<keyword evidence="6" id="KW-0597">Phosphoprotein</keyword>
<dbReference type="PRINTS" id="PR00989">
    <property type="entry name" value="ADENOKINASE"/>
</dbReference>
<evidence type="ECO:0000256" key="3">
    <source>
        <dbReference type="ARBA" id="ARBA00010688"/>
    </source>
</evidence>
<dbReference type="PANTHER" id="PTHR45769">
    <property type="entry name" value="ADENOSINE KINASE"/>
    <property type="match status" value="1"/>
</dbReference>
<dbReference type="InterPro" id="IPR002173">
    <property type="entry name" value="Carboh/pur_kinase_PfkB_CS"/>
</dbReference>
<organism evidence="22 23">
    <name type="scientific">Ornithorhynchus anatinus</name>
    <name type="common">Duckbill platypus</name>
    <dbReference type="NCBI Taxonomy" id="9258"/>
    <lineage>
        <taxon>Eukaryota</taxon>
        <taxon>Metazoa</taxon>
        <taxon>Chordata</taxon>
        <taxon>Craniata</taxon>
        <taxon>Vertebrata</taxon>
        <taxon>Euteleostomi</taxon>
        <taxon>Mammalia</taxon>
        <taxon>Monotremata</taxon>
        <taxon>Ornithorhynchidae</taxon>
        <taxon>Ornithorhynchus</taxon>
    </lineage>
</organism>
<dbReference type="GO" id="GO:0004001">
    <property type="term" value="F:adenosine kinase activity"/>
    <property type="evidence" value="ECO:0007669"/>
    <property type="project" value="UniProtKB-UniRule"/>
</dbReference>
<comment type="function">
    <text evidence="20">ATP dependent phosphorylation of adenosine and other related nucleoside analogs to monophosphate derivatives.</text>
</comment>
<dbReference type="GO" id="GO:0006166">
    <property type="term" value="P:purine ribonucleoside salvage"/>
    <property type="evidence" value="ECO:0007669"/>
    <property type="project" value="UniProtKB-KW"/>
</dbReference>
<dbReference type="AlphaFoldDB" id="A0A6I8P2X9"/>
<comment type="function">
    <text evidence="16">Catalyzes the phosphorylation of the purine nucleoside adenosine at the 5' position in an ATP-dependent manner. Serves as a potential regulator of concentrations of extracellular adenosine and intracellular adenine nucleotides.</text>
</comment>
<evidence type="ECO:0000256" key="10">
    <source>
        <dbReference type="ARBA" id="ARBA00022741"/>
    </source>
</evidence>
<evidence type="ECO:0000313" key="23">
    <source>
        <dbReference type="Proteomes" id="UP000002279"/>
    </source>
</evidence>
<keyword evidence="10 20" id="KW-0547">Nucleotide-binding</keyword>
<dbReference type="GO" id="GO:0044209">
    <property type="term" value="P:AMP salvage"/>
    <property type="evidence" value="ECO:0007669"/>
    <property type="project" value="UniProtKB-UniRule"/>
</dbReference>
<evidence type="ECO:0000259" key="21">
    <source>
        <dbReference type="Pfam" id="PF00294"/>
    </source>
</evidence>
<dbReference type="Pfam" id="PF00294">
    <property type="entry name" value="PfkB"/>
    <property type="match status" value="1"/>
</dbReference>
<reference evidence="22" key="2">
    <citation type="submission" date="2025-08" db="UniProtKB">
        <authorList>
            <consortium name="Ensembl"/>
        </authorList>
    </citation>
    <scope>IDENTIFICATION</scope>
    <source>
        <strain evidence="22">Glennie</strain>
    </source>
</reference>
<evidence type="ECO:0000256" key="4">
    <source>
        <dbReference type="ARBA" id="ARBA00011245"/>
    </source>
</evidence>
<dbReference type="GO" id="GO:0005634">
    <property type="term" value="C:nucleus"/>
    <property type="evidence" value="ECO:0007669"/>
    <property type="project" value="UniProtKB-SubCell"/>
</dbReference>
<comment type="pathway">
    <text evidence="2 20">Purine metabolism; AMP biosynthesis via salvage pathway; AMP from adenosine: step 1/1.</text>
</comment>
<gene>
    <name evidence="22" type="primary">ADK</name>
</gene>
<dbReference type="InterPro" id="IPR029056">
    <property type="entry name" value="Ribokinase-like"/>
</dbReference>
<dbReference type="Proteomes" id="UP000002279">
    <property type="component" value="Chromosome 3"/>
</dbReference>
<evidence type="ECO:0000256" key="15">
    <source>
        <dbReference type="ARBA" id="ARBA00051805"/>
    </source>
</evidence>
<dbReference type="Gene3D" id="3.40.1190.20">
    <property type="match status" value="1"/>
</dbReference>
<keyword evidence="11 20" id="KW-0418">Kinase</keyword>
<dbReference type="GO" id="GO:0005524">
    <property type="term" value="F:ATP binding"/>
    <property type="evidence" value="ECO:0007669"/>
    <property type="project" value="UniProtKB-UniRule"/>
</dbReference>
<keyword evidence="14 20" id="KW-0539">Nucleus</keyword>
<dbReference type="GeneTree" id="ENSGT00390000014320"/>
<evidence type="ECO:0000256" key="13">
    <source>
        <dbReference type="ARBA" id="ARBA00022842"/>
    </source>
</evidence>
<dbReference type="Ensembl" id="ENSOANT00000071060.1">
    <property type="protein sequence ID" value="ENSOANP00000047337.1"/>
    <property type="gene ID" value="ENSOANG00000010413.3"/>
</dbReference>
<evidence type="ECO:0000256" key="6">
    <source>
        <dbReference type="ARBA" id="ARBA00022553"/>
    </source>
</evidence>
<comment type="subcellular location">
    <subcellularLocation>
        <location evidence="1 20">Nucleus</location>
    </subcellularLocation>
</comment>
<name>A0A6I8P2X9_ORNAN</name>
<keyword evidence="13 20" id="KW-0460">Magnesium</keyword>
<comment type="catalytic activity">
    <reaction evidence="15">
        <text>adenosine + ATP = AMP + ADP + H(+)</text>
        <dbReference type="Rhea" id="RHEA:20824"/>
        <dbReference type="ChEBI" id="CHEBI:15378"/>
        <dbReference type="ChEBI" id="CHEBI:16335"/>
        <dbReference type="ChEBI" id="CHEBI:30616"/>
        <dbReference type="ChEBI" id="CHEBI:456215"/>
        <dbReference type="ChEBI" id="CHEBI:456216"/>
        <dbReference type="EC" id="2.7.1.20"/>
    </reaction>
    <physiologicalReaction direction="left-to-right" evidence="15">
        <dbReference type="Rhea" id="RHEA:20825"/>
    </physiologicalReaction>
</comment>
<dbReference type="InterPro" id="IPR011611">
    <property type="entry name" value="PfkB_dom"/>
</dbReference>
<keyword evidence="8" id="KW-0479">Metal-binding</keyword>
<evidence type="ECO:0000256" key="7">
    <source>
        <dbReference type="ARBA" id="ARBA00022679"/>
    </source>
</evidence>
<dbReference type="EC" id="2.7.1.20" evidence="5 20"/>
<evidence type="ECO:0000256" key="2">
    <source>
        <dbReference type="ARBA" id="ARBA00004801"/>
    </source>
</evidence>
<dbReference type="PROSITE" id="PS00584">
    <property type="entry name" value="PFKB_KINASES_2"/>
    <property type="match status" value="1"/>
</dbReference>
<feature type="active site" description="Proton acceptor" evidence="19">
    <location>
        <position position="303"/>
    </location>
</feature>
<proteinExistence type="inferred from homology"/>
<accession>A0A6I8P2X9</accession>
<dbReference type="PANTHER" id="PTHR45769:SF3">
    <property type="entry name" value="ADENOSINE KINASE"/>
    <property type="match status" value="1"/>
</dbReference>
<evidence type="ECO:0000256" key="12">
    <source>
        <dbReference type="ARBA" id="ARBA00022840"/>
    </source>
</evidence>
<dbReference type="FunFam" id="3.30.1110.10:FF:000001">
    <property type="entry name" value="Adenosine kinase a"/>
    <property type="match status" value="1"/>
</dbReference>
<reference evidence="22 23" key="1">
    <citation type="journal article" date="2008" name="Nature">
        <title>Genome analysis of the platypus reveals unique signatures of evolution.</title>
        <authorList>
            <person name="Warren W.C."/>
            <person name="Hillier L.W."/>
            <person name="Marshall Graves J.A."/>
            <person name="Birney E."/>
            <person name="Ponting C.P."/>
            <person name="Grutzner F."/>
            <person name="Belov K."/>
            <person name="Miller W."/>
            <person name="Clarke L."/>
            <person name="Chinwalla A.T."/>
            <person name="Yang S.P."/>
            <person name="Heger A."/>
            <person name="Locke D.P."/>
            <person name="Miethke P."/>
            <person name="Waters P.D."/>
            <person name="Veyrunes F."/>
            <person name="Fulton L."/>
            <person name="Fulton B."/>
            <person name="Graves T."/>
            <person name="Wallis J."/>
            <person name="Puente X.S."/>
            <person name="Lopez-Otin C."/>
            <person name="Ordonez G.R."/>
            <person name="Eichler E.E."/>
            <person name="Chen L."/>
            <person name="Cheng Z."/>
            <person name="Deakin J.E."/>
            <person name="Alsop A."/>
            <person name="Thompson K."/>
            <person name="Kirby P."/>
            <person name="Papenfuss A.T."/>
            <person name="Wakefield M.J."/>
            <person name="Olender T."/>
            <person name="Lancet D."/>
            <person name="Huttley G.A."/>
            <person name="Smit A.F."/>
            <person name="Pask A."/>
            <person name="Temple-Smith P."/>
            <person name="Batzer M.A."/>
            <person name="Walker J.A."/>
            <person name="Konkel M.K."/>
            <person name="Harris R.S."/>
            <person name="Whittington C.M."/>
            <person name="Wong E.S."/>
            <person name="Gemmell N.J."/>
            <person name="Buschiazzo E."/>
            <person name="Vargas Jentzsch I.M."/>
            <person name="Merkel A."/>
            <person name="Schmitz J."/>
            <person name="Zemann A."/>
            <person name="Churakov G."/>
            <person name="Kriegs J.O."/>
            <person name="Brosius J."/>
            <person name="Murchison E.P."/>
            <person name="Sachidanandam R."/>
            <person name="Smith C."/>
            <person name="Hannon G.J."/>
            <person name="Tsend-Ayush E."/>
            <person name="McMillan D."/>
            <person name="Attenborough R."/>
            <person name="Rens W."/>
            <person name="Ferguson-Smith M."/>
            <person name="Lefevre C.M."/>
            <person name="Sharp J.A."/>
            <person name="Nicholas K.R."/>
            <person name="Ray D.A."/>
            <person name="Kube M."/>
            <person name="Reinhardt R."/>
            <person name="Pringle T.H."/>
            <person name="Taylor J."/>
            <person name="Jones R.C."/>
            <person name="Nixon B."/>
            <person name="Dacheux J.L."/>
            <person name="Niwa H."/>
            <person name="Sekita Y."/>
            <person name="Huang X."/>
            <person name="Stark A."/>
            <person name="Kheradpour P."/>
            <person name="Kellis M."/>
            <person name="Flicek P."/>
            <person name="Chen Y."/>
            <person name="Webber C."/>
            <person name="Hardison R."/>
            <person name="Nelson J."/>
            <person name="Hallsworth-Pepin K."/>
            <person name="Delehaunty K."/>
            <person name="Markovic C."/>
            <person name="Minx P."/>
            <person name="Feng Y."/>
            <person name="Kremitzki C."/>
            <person name="Mitreva M."/>
            <person name="Glasscock J."/>
            <person name="Wylie T."/>
            <person name="Wohldmann P."/>
            <person name="Thiru P."/>
            <person name="Nhan M.N."/>
            <person name="Pohl C.S."/>
            <person name="Smith S.M."/>
            <person name="Hou S."/>
            <person name="Nefedov M."/>
            <person name="de Jong P.J."/>
            <person name="Renfree M.B."/>
            <person name="Mardis E.R."/>
            <person name="Wilson R.K."/>
        </authorList>
    </citation>
    <scope>NUCLEOTIDE SEQUENCE [LARGE SCALE GENOMIC DNA]</scope>
    <source>
        <strain evidence="22 23">Glennie</strain>
    </source>
</reference>
<dbReference type="GO" id="GO:0046872">
    <property type="term" value="F:metal ion binding"/>
    <property type="evidence" value="ECO:0007669"/>
    <property type="project" value="UniProtKB-KW"/>
</dbReference>
<evidence type="ECO:0000256" key="18">
    <source>
        <dbReference type="ARBA" id="ARBA00080816"/>
    </source>
</evidence>
<keyword evidence="12 20" id="KW-0067">ATP-binding</keyword>
<keyword evidence="23" id="KW-1185">Reference proteome</keyword>
<dbReference type="CDD" id="cd01168">
    <property type="entry name" value="adenosine_kinase"/>
    <property type="match status" value="1"/>
</dbReference>
<evidence type="ECO:0000256" key="20">
    <source>
        <dbReference type="RuleBase" id="RU368116"/>
    </source>
</evidence>
<dbReference type="UniPathway" id="UPA00588">
    <property type="reaction ID" value="UER00659"/>
</dbReference>
<comment type="subunit">
    <text evidence="4 20">Monomer.</text>
</comment>
<evidence type="ECO:0000256" key="8">
    <source>
        <dbReference type="ARBA" id="ARBA00022723"/>
    </source>
</evidence>
<evidence type="ECO:0000256" key="5">
    <source>
        <dbReference type="ARBA" id="ARBA00012119"/>
    </source>
</evidence>
<feature type="domain" description="Carbohydrate kinase PfkB" evidence="21">
    <location>
        <begin position="46"/>
        <end position="342"/>
    </location>
</feature>
<sequence length="348" mass="38859">MAATEEGPKPKKLKLETSLSENVLFGMGNPLLDISAVVDKDFLDRYGLKPNDQILAEDKHKELFEELVKKFKVEYHAGGSTQNSIKVAQWMIQKPHKAATFFGCIGTDKFGEILKKKTAEVHVDAHYYEQSEQPTGTCAVCITSDNRSLVANLAAANCYKKEKHLDLEKNWKLVEKANVYYIAGFFLTVSPEAILKVANHAAENNKLFTLNLSAPFISQFFKEPMMKVFPYIDILFGNETTEDIKEIARKAQALPKVNSKKQRIVIFTQGKNDTVVATANEVNTFPVLDQDQSEIVDTNGAGDAFVGGFLSQLVYDRPLIQCIRAGHYAASVIIKRSGCTFPEKPDFH</sequence>
<dbReference type="InterPro" id="IPR001805">
    <property type="entry name" value="Adenokinase"/>
</dbReference>
<keyword evidence="9 20" id="KW-0660">Purine salvage</keyword>
<dbReference type="Bgee" id="ENSOANG00000010413">
    <property type="expression patterns" value="Expressed in liver and 8 other cell types or tissues"/>
</dbReference>
<reference evidence="22" key="3">
    <citation type="submission" date="2025-09" db="UniProtKB">
        <authorList>
            <consortium name="Ensembl"/>
        </authorList>
    </citation>
    <scope>IDENTIFICATION</scope>
    <source>
        <strain evidence="22">Glennie</strain>
    </source>
</reference>
<keyword evidence="7 20" id="KW-0808">Transferase</keyword>
<evidence type="ECO:0000256" key="14">
    <source>
        <dbReference type="ARBA" id="ARBA00023242"/>
    </source>
</evidence>
<dbReference type="SUPFAM" id="SSF53613">
    <property type="entry name" value="Ribokinase-like"/>
    <property type="match status" value="1"/>
</dbReference>
<dbReference type="FunFam" id="3.40.1190.20:FF:000175">
    <property type="entry name" value="Adenosine kinase"/>
    <property type="match status" value="1"/>
</dbReference>
<evidence type="ECO:0000256" key="19">
    <source>
        <dbReference type="PIRSR" id="PIRSR601805-1"/>
    </source>
</evidence>
<evidence type="ECO:0000256" key="9">
    <source>
        <dbReference type="ARBA" id="ARBA00022726"/>
    </source>
</evidence>
<evidence type="ECO:0000256" key="17">
    <source>
        <dbReference type="ARBA" id="ARBA00068771"/>
    </source>
</evidence>
<evidence type="ECO:0000256" key="11">
    <source>
        <dbReference type="ARBA" id="ARBA00022777"/>
    </source>
</evidence>